<proteinExistence type="predicted"/>
<dbReference type="InterPro" id="IPR029058">
    <property type="entry name" value="AB_hydrolase_fold"/>
</dbReference>
<dbReference type="Pfam" id="PF00930">
    <property type="entry name" value="DPPIV_N"/>
    <property type="match status" value="1"/>
</dbReference>
<dbReference type="PANTHER" id="PTHR11731:SF192">
    <property type="entry name" value="IP17501P"/>
    <property type="match status" value="1"/>
</dbReference>
<dbReference type="InterPro" id="IPR050278">
    <property type="entry name" value="Serine_Prot_S9B/DPPIV"/>
</dbReference>
<comment type="caution">
    <text evidence="2">The sequence shown here is derived from an EMBL/GenBank/DDBJ whole genome shotgun (WGS) entry which is preliminary data.</text>
</comment>
<dbReference type="Gene3D" id="3.40.50.1820">
    <property type="entry name" value="alpha/beta hydrolase"/>
    <property type="match status" value="1"/>
</dbReference>
<dbReference type="InterPro" id="IPR002469">
    <property type="entry name" value="Peptidase_S9B_N"/>
</dbReference>
<dbReference type="AlphaFoldDB" id="A0AAV8ZBG5"/>
<dbReference type="PANTHER" id="PTHR11731">
    <property type="entry name" value="PROTEASE FAMILY S9B,C DIPEPTIDYL-PEPTIDASE IV-RELATED"/>
    <property type="match status" value="1"/>
</dbReference>
<name>A0AAV8ZBG5_9CUCU</name>
<protein>
    <recommendedName>
        <fullName evidence="1">Dipeptidylpeptidase IV N-terminal domain-containing protein</fullName>
    </recommendedName>
</protein>
<sequence>MTVAPMEVFGSNRALWFSPDGKKLAYGRFNDTLTPLMVIPVYGVPGTLEYQYPRANLIKYPKAGTTNPTATLHVVDLSEPATELNLEVPSALSSDPILSVVEWATNDSAVAIWMNRIQNQASIVSYDVSSDVTSFTVSLFQQQIYQQGILTRLLQVRSLESADGWLELFTPPIFSSDGSKLVLILSQDQGDSSGGYKHIVLLNREEGASEQALTKGTFVVTEILAWNHAEDLIYYLANTESDSAVQHLYTVSPSTSQTKCLTCERKSKHNTSYDCSYNTAEFSKDATHYALTCAGPDVPQISIHSADGEEKLGWHDNDDLVTLTSGNHLPTLTKMSFDIAGGFKANVLLRLPPNIDTSGDTKYPMVVNVYGGPDTFQVVDKFVLDWGSYLAANKSIIYAAIDGRGSGLRETTSCLLDTGTWEP</sequence>
<dbReference type="Proteomes" id="UP001162162">
    <property type="component" value="Unassembled WGS sequence"/>
</dbReference>
<keyword evidence="3" id="KW-1185">Reference proteome</keyword>
<dbReference type="GO" id="GO:0008239">
    <property type="term" value="F:dipeptidyl-peptidase activity"/>
    <property type="evidence" value="ECO:0007669"/>
    <property type="project" value="TreeGrafter"/>
</dbReference>
<dbReference type="GO" id="GO:0006508">
    <property type="term" value="P:proteolysis"/>
    <property type="evidence" value="ECO:0007669"/>
    <property type="project" value="InterPro"/>
</dbReference>
<evidence type="ECO:0000259" key="1">
    <source>
        <dbReference type="Pfam" id="PF00930"/>
    </source>
</evidence>
<dbReference type="EMBL" id="JAPWTK010000007">
    <property type="protein sequence ID" value="KAJ8960910.1"/>
    <property type="molecule type" value="Genomic_DNA"/>
</dbReference>
<dbReference type="Gene3D" id="2.140.10.30">
    <property type="entry name" value="Dipeptidylpeptidase IV, N-terminal domain"/>
    <property type="match status" value="1"/>
</dbReference>
<accession>A0AAV8ZBG5</accession>
<dbReference type="SUPFAM" id="SSF53474">
    <property type="entry name" value="alpha/beta-Hydrolases"/>
    <property type="match status" value="1"/>
</dbReference>
<dbReference type="SUPFAM" id="SSF82171">
    <property type="entry name" value="DPP6 N-terminal domain-like"/>
    <property type="match status" value="1"/>
</dbReference>
<evidence type="ECO:0000313" key="2">
    <source>
        <dbReference type="EMBL" id="KAJ8960910.1"/>
    </source>
</evidence>
<feature type="domain" description="Dipeptidylpeptidase IV N-terminal" evidence="1">
    <location>
        <begin position="6"/>
        <end position="299"/>
    </location>
</feature>
<dbReference type="GO" id="GO:0005886">
    <property type="term" value="C:plasma membrane"/>
    <property type="evidence" value="ECO:0007669"/>
    <property type="project" value="TreeGrafter"/>
</dbReference>
<organism evidence="2 3">
    <name type="scientific">Aromia moschata</name>
    <dbReference type="NCBI Taxonomy" id="1265417"/>
    <lineage>
        <taxon>Eukaryota</taxon>
        <taxon>Metazoa</taxon>
        <taxon>Ecdysozoa</taxon>
        <taxon>Arthropoda</taxon>
        <taxon>Hexapoda</taxon>
        <taxon>Insecta</taxon>
        <taxon>Pterygota</taxon>
        <taxon>Neoptera</taxon>
        <taxon>Endopterygota</taxon>
        <taxon>Coleoptera</taxon>
        <taxon>Polyphaga</taxon>
        <taxon>Cucujiformia</taxon>
        <taxon>Chrysomeloidea</taxon>
        <taxon>Cerambycidae</taxon>
        <taxon>Cerambycinae</taxon>
        <taxon>Callichromatini</taxon>
        <taxon>Aromia</taxon>
    </lineage>
</organism>
<reference evidence="2" key="1">
    <citation type="journal article" date="2023" name="Insect Mol. Biol.">
        <title>Genome sequencing provides insights into the evolution of gene families encoding plant cell wall-degrading enzymes in longhorned beetles.</title>
        <authorList>
            <person name="Shin N.R."/>
            <person name="Okamura Y."/>
            <person name="Kirsch R."/>
            <person name="Pauchet Y."/>
        </authorList>
    </citation>
    <scope>NUCLEOTIDE SEQUENCE</scope>
    <source>
        <strain evidence="2">AMC_N1</strain>
    </source>
</reference>
<evidence type="ECO:0000313" key="3">
    <source>
        <dbReference type="Proteomes" id="UP001162162"/>
    </source>
</evidence>
<gene>
    <name evidence="2" type="ORF">NQ318_020209</name>
</gene>